<feature type="domain" description="YCII-related" evidence="2">
    <location>
        <begin position="5"/>
        <end position="109"/>
    </location>
</feature>
<dbReference type="PANTHER" id="PTHR35174:SF3">
    <property type="entry name" value="BLL7171 PROTEIN"/>
    <property type="match status" value="1"/>
</dbReference>
<dbReference type="AlphaFoldDB" id="A0A6N7KH22"/>
<dbReference type="PANTHER" id="PTHR35174">
    <property type="entry name" value="BLL7171 PROTEIN-RELATED"/>
    <property type="match status" value="1"/>
</dbReference>
<name>A0A6N7KH22_9ACTN</name>
<dbReference type="Proteomes" id="UP000450000">
    <property type="component" value="Unassembled WGS sequence"/>
</dbReference>
<comment type="caution">
    <text evidence="3">The sequence shown here is derived from an EMBL/GenBank/DDBJ whole genome shotgun (WGS) entry which is preliminary data.</text>
</comment>
<evidence type="ECO:0000313" key="3">
    <source>
        <dbReference type="EMBL" id="MQS10742.1"/>
    </source>
</evidence>
<dbReference type="InterPro" id="IPR011008">
    <property type="entry name" value="Dimeric_a/b-barrel"/>
</dbReference>
<dbReference type="SUPFAM" id="SSF54909">
    <property type="entry name" value="Dimeric alpha+beta barrel"/>
    <property type="match status" value="1"/>
</dbReference>
<gene>
    <name evidence="3" type="ORF">F7Q99_00200</name>
</gene>
<organism evidence="3 4">
    <name type="scientific">Streptomyces kaniharaensis</name>
    <dbReference type="NCBI Taxonomy" id="212423"/>
    <lineage>
        <taxon>Bacteria</taxon>
        <taxon>Bacillati</taxon>
        <taxon>Actinomycetota</taxon>
        <taxon>Actinomycetes</taxon>
        <taxon>Kitasatosporales</taxon>
        <taxon>Streptomycetaceae</taxon>
        <taxon>Streptomyces</taxon>
    </lineage>
</organism>
<dbReference type="Pfam" id="PF03795">
    <property type="entry name" value="YCII"/>
    <property type="match status" value="1"/>
</dbReference>
<proteinExistence type="inferred from homology"/>
<comment type="similarity">
    <text evidence="1">Belongs to the YciI family.</text>
</comment>
<protein>
    <recommendedName>
        <fullName evidence="2">YCII-related domain-containing protein</fullName>
    </recommendedName>
</protein>
<evidence type="ECO:0000256" key="1">
    <source>
        <dbReference type="ARBA" id="ARBA00007689"/>
    </source>
</evidence>
<dbReference type="EMBL" id="WBOF01000001">
    <property type="protein sequence ID" value="MQS10742.1"/>
    <property type="molecule type" value="Genomic_DNA"/>
</dbReference>
<keyword evidence="4" id="KW-1185">Reference proteome</keyword>
<sequence length="112" mass="12420">MKFMLFVCVDRAAYEREPQEPVEPDEPMPWADELDAAGIRLHGDELSPYHAATTVRLRGGEVVLGDGPFAETKEVIAGYDIIDCADLKEAIDIASRHPVAERGVIEIRPFRG</sequence>
<dbReference type="InterPro" id="IPR005545">
    <property type="entry name" value="YCII"/>
</dbReference>
<accession>A0A6N7KH22</accession>
<dbReference type="Gene3D" id="3.30.70.1060">
    <property type="entry name" value="Dimeric alpha+beta barrel"/>
    <property type="match status" value="1"/>
</dbReference>
<dbReference type="RefSeq" id="WP_153459519.1">
    <property type="nucleotide sequence ID" value="NZ_WBOF01000001.1"/>
</dbReference>
<reference evidence="3 4" key="1">
    <citation type="submission" date="2019-09" db="EMBL/GenBank/DDBJ databases">
        <title>Genome Sequences of Streptomyces kaniharaensis ATCC 21070.</title>
        <authorList>
            <person name="Zhu W."/>
            <person name="De Crecy-Lagard V."/>
            <person name="Richards N.G."/>
        </authorList>
    </citation>
    <scope>NUCLEOTIDE SEQUENCE [LARGE SCALE GENOMIC DNA]</scope>
    <source>
        <strain evidence="3 4">SF-557</strain>
    </source>
</reference>
<evidence type="ECO:0000259" key="2">
    <source>
        <dbReference type="Pfam" id="PF03795"/>
    </source>
</evidence>
<evidence type="ECO:0000313" key="4">
    <source>
        <dbReference type="Proteomes" id="UP000450000"/>
    </source>
</evidence>
<dbReference type="OrthoDB" id="668782at2"/>